<evidence type="ECO:0000313" key="2">
    <source>
        <dbReference type="Proteomes" id="UP000812440"/>
    </source>
</evidence>
<protein>
    <submittedName>
        <fullName evidence="1">Uncharacterized protein</fullName>
    </submittedName>
</protein>
<organism evidence="1 2">
    <name type="scientific">Hymenochirus boettgeri</name>
    <name type="common">Congo dwarf clawed frog</name>
    <dbReference type="NCBI Taxonomy" id="247094"/>
    <lineage>
        <taxon>Eukaryota</taxon>
        <taxon>Metazoa</taxon>
        <taxon>Chordata</taxon>
        <taxon>Craniata</taxon>
        <taxon>Vertebrata</taxon>
        <taxon>Euteleostomi</taxon>
        <taxon>Amphibia</taxon>
        <taxon>Batrachia</taxon>
        <taxon>Anura</taxon>
        <taxon>Pipoidea</taxon>
        <taxon>Pipidae</taxon>
        <taxon>Pipinae</taxon>
        <taxon>Hymenochirus</taxon>
    </lineage>
</organism>
<accession>A0A8T2JRU7</accession>
<dbReference type="Proteomes" id="UP000812440">
    <property type="component" value="Chromosome 8_10"/>
</dbReference>
<name>A0A8T2JRU7_9PIPI</name>
<proteinExistence type="predicted"/>
<keyword evidence="2" id="KW-1185">Reference proteome</keyword>
<sequence>MPNTAPYRFKVTVPLTFNLSNRMSSKLCGKVAVHMCIRVQVWSGFRMIIIMFNLNKDIRSHHVNRFQPSCGHWPDSSLHV</sequence>
<dbReference type="EMBL" id="JAACNH010000003">
    <property type="protein sequence ID" value="KAG8446120.1"/>
    <property type="molecule type" value="Genomic_DNA"/>
</dbReference>
<evidence type="ECO:0000313" key="1">
    <source>
        <dbReference type="EMBL" id="KAG8446120.1"/>
    </source>
</evidence>
<reference evidence="1" key="1">
    <citation type="thesis" date="2020" institute="ProQuest LLC" country="789 East Eisenhower Parkway, Ann Arbor, MI, USA">
        <title>Comparative Genomics and Chromosome Evolution.</title>
        <authorList>
            <person name="Mudd A.B."/>
        </authorList>
    </citation>
    <scope>NUCLEOTIDE SEQUENCE</scope>
    <source>
        <strain evidence="1">Female2</strain>
        <tissue evidence="1">Blood</tissue>
    </source>
</reference>
<dbReference type="AlphaFoldDB" id="A0A8T2JRU7"/>
<gene>
    <name evidence="1" type="ORF">GDO86_013840</name>
</gene>
<comment type="caution">
    <text evidence="1">The sequence shown here is derived from an EMBL/GenBank/DDBJ whole genome shotgun (WGS) entry which is preliminary data.</text>
</comment>